<keyword evidence="2" id="KW-1185">Reference proteome</keyword>
<dbReference type="AlphaFoldDB" id="A0A1H9LZ12"/>
<evidence type="ECO:0000313" key="2">
    <source>
        <dbReference type="Proteomes" id="UP000199021"/>
    </source>
</evidence>
<dbReference type="InParanoid" id="A0A1H9LZ12"/>
<reference evidence="2" key="1">
    <citation type="submission" date="2016-10" db="EMBL/GenBank/DDBJ databases">
        <authorList>
            <person name="Varghese N."/>
            <person name="Submissions S."/>
        </authorList>
    </citation>
    <scope>NUCLEOTIDE SEQUENCE [LARGE SCALE GENOMIC DNA]</scope>
    <source>
        <strain evidence="2">DSM 24740</strain>
    </source>
</reference>
<dbReference type="STRING" id="478744.SAMN05444359_12637"/>
<proteinExistence type="predicted"/>
<sequence length="67" mass="7908">MLWSRILPDELLEGWGYSYEKDLKRSRTFDPILSAHIYRHYNITNLDAEELPQAEEMAIGERAPEDI</sequence>
<gene>
    <name evidence="1" type="ORF">SAMN05444359_12637</name>
</gene>
<protein>
    <submittedName>
        <fullName evidence="1">Uncharacterized protein</fullName>
    </submittedName>
</protein>
<evidence type="ECO:0000313" key="1">
    <source>
        <dbReference type="EMBL" id="SER16427.1"/>
    </source>
</evidence>
<accession>A0A1H9LZ12</accession>
<organism evidence="1 2">
    <name type="scientific">Neolewinella agarilytica</name>
    <dbReference type="NCBI Taxonomy" id="478744"/>
    <lineage>
        <taxon>Bacteria</taxon>
        <taxon>Pseudomonadati</taxon>
        <taxon>Bacteroidota</taxon>
        <taxon>Saprospiria</taxon>
        <taxon>Saprospirales</taxon>
        <taxon>Lewinellaceae</taxon>
        <taxon>Neolewinella</taxon>
    </lineage>
</organism>
<name>A0A1H9LZ12_9BACT</name>
<dbReference type="Proteomes" id="UP000199021">
    <property type="component" value="Unassembled WGS sequence"/>
</dbReference>
<dbReference type="EMBL" id="FOFB01000026">
    <property type="protein sequence ID" value="SER16427.1"/>
    <property type="molecule type" value="Genomic_DNA"/>
</dbReference>